<organism evidence="1 2">
    <name type="scientific">Symbiodinium microadriaticum</name>
    <name type="common">Dinoflagellate</name>
    <name type="synonym">Zooxanthella microadriatica</name>
    <dbReference type="NCBI Taxonomy" id="2951"/>
    <lineage>
        <taxon>Eukaryota</taxon>
        <taxon>Sar</taxon>
        <taxon>Alveolata</taxon>
        <taxon>Dinophyceae</taxon>
        <taxon>Suessiales</taxon>
        <taxon>Symbiodiniaceae</taxon>
        <taxon>Symbiodinium</taxon>
    </lineage>
</organism>
<proteinExistence type="predicted"/>
<protein>
    <submittedName>
        <fullName evidence="1">Uncharacterized protein</fullName>
    </submittedName>
</protein>
<dbReference type="AlphaFoldDB" id="A0A1Q9ERK0"/>
<evidence type="ECO:0000313" key="2">
    <source>
        <dbReference type="Proteomes" id="UP000186817"/>
    </source>
</evidence>
<dbReference type="OrthoDB" id="422500at2759"/>
<dbReference type="EMBL" id="LSRX01000085">
    <property type="protein sequence ID" value="OLQ10046.1"/>
    <property type="molecule type" value="Genomic_DNA"/>
</dbReference>
<dbReference type="Proteomes" id="UP000186817">
    <property type="component" value="Unassembled WGS sequence"/>
</dbReference>
<name>A0A1Q9ERK0_SYMMI</name>
<reference evidence="1 2" key="1">
    <citation type="submission" date="2016-02" db="EMBL/GenBank/DDBJ databases">
        <title>Genome analysis of coral dinoflagellate symbionts highlights evolutionary adaptations to a symbiotic lifestyle.</title>
        <authorList>
            <person name="Aranda M."/>
            <person name="Li Y."/>
            <person name="Liew Y.J."/>
            <person name="Baumgarten S."/>
            <person name="Simakov O."/>
            <person name="Wilson M."/>
            <person name="Piel J."/>
            <person name="Ashoor H."/>
            <person name="Bougouffa S."/>
            <person name="Bajic V.B."/>
            <person name="Ryu T."/>
            <person name="Ravasi T."/>
            <person name="Bayer T."/>
            <person name="Micklem G."/>
            <person name="Kim H."/>
            <person name="Bhak J."/>
            <person name="Lajeunesse T.C."/>
            <person name="Voolstra C.R."/>
        </authorList>
    </citation>
    <scope>NUCLEOTIDE SEQUENCE [LARGE SCALE GENOMIC DNA]</scope>
    <source>
        <strain evidence="1 2">CCMP2467</strain>
    </source>
</reference>
<gene>
    <name evidence="1" type="ORF">AK812_SmicGene6267</name>
</gene>
<comment type="caution">
    <text evidence="1">The sequence shown here is derived from an EMBL/GenBank/DDBJ whole genome shotgun (WGS) entry which is preliminary data.</text>
</comment>
<keyword evidence="2" id="KW-1185">Reference proteome</keyword>
<sequence length="208" mass="23807">MDVLLLDCTWDRLASVWEWRLAETAADAKIVVITDMDPNLTSATMKLRAEMRNAAEGPPRLHGLDYENHQDLLLHSFGIREREDILAYRGHFEKVSEIYWYKMHPDLFRDAELATLGKLIRSTFLVKVLNMGRDGLRVAHVDIVDPAFRRLNRADLEAYSFAADRKLAVKFLLEHGRRITSEEAGQAHEGIVHADGASEDTIQHIIYI</sequence>
<accession>A0A1Q9ERK0</accession>
<evidence type="ECO:0000313" key="1">
    <source>
        <dbReference type="EMBL" id="OLQ10046.1"/>
    </source>
</evidence>